<proteinExistence type="predicted"/>
<name>A0ABV8XTB7_9DEIO</name>
<feature type="signal peptide" evidence="2">
    <location>
        <begin position="1"/>
        <end position="20"/>
    </location>
</feature>
<dbReference type="Proteomes" id="UP001595998">
    <property type="component" value="Unassembled WGS sequence"/>
</dbReference>
<organism evidence="3 4">
    <name type="scientific">Deinococcus navajonensis</name>
    <dbReference type="NCBI Taxonomy" id="309884"/>
    <lineage>
        <taxon>Bacteria</taxon>
        <taxon>Thermotogati</taxon>
        <taxon>Deinococcota</taxon>
        <taxon>Deinococci</taxon>
        <taxon>Deinococcales</taxon>
        <taxon>Deinococcaceae</taxon>
        <taxon>Deinococcus</taxon>
    </lineage>
</organism>
<gene>
    <name evidence="3" type="ORF">ACFOZ9_12815</name>
</gene>
<keyword evidence="4" id="KW-1185">Reference proteome</keyword>
<feature type="compositionally biased region" description="Polar residues" evidence="1">
    <location>
        <begin position="131"/>
        <end position="141"/>
    </location>
</feature>
<reference evidence="4" key="1">
    <citation type="journal article" date="2019" name="Int. J. Syst. Evol. Microbiol.">
        <title>The Global Catalogue of Microorganisms (GCM) 10K type strain sequencing project: providing services to taxonomists for standard genome sequencing and annotation.</title>
        <authorList>
            <consortium name="The Broad Institute Genomics Platform"/>
            <consortium name="The Broad Institute Genome Sequencing Center for Infectious Disease"/>
            <person name="Wu L."/>
            <person name="Ma J."/>
        </authorList>
    </citation>
    <scope>NUCLEOTIDE SEQUENCE [LARGE SCALE GENOMIC DNA]</scope>
    <source>
        <strain evidence="4">CCUG 56029</strain>
    </source>
</reference>
<evidence type="ECO:0000256" key="2">
    <source>
        <dbReference type="SAM" id="SignalP"/>
    </source>
</evidence>
<dbReference type="EMBL" id="JBHSEH010000016">
    <property type="protein sequence ID" value="MFC4427093.1"/>
    <property type="molecule type" value="Genomic_DNA"/>
</dbReference>
<evidence type="ECO:0000256" key="1">
    <source>
        <dbReference type="SAM" id="MobiDB-lite"/>
    </source>
</evidence>
<comment type="caution">
    <text evidence="3">The sequence shown here is derived from an EMBL/GenBank/DDBJ whole genome shotgun (WGS) entry which is preliminary data.</text>
</comment>
<feature type="region of interest" description="Disordered" evidence="1">
    <location>
        <begin position="130"/>
        <end position="163"/>
    </location>
</feature>
<protein>
    <submittedName>
        <fullName evidence="3">Uncharacterized protein</fullName>
    </submittedName>
</protein>
<sequence>MNRKATVLTMLLTFVGVATAQTTVTLPGTVPASVTQSAQSALQTFLASGGTLSVLDASGAVIGTVNANGTLTLAAGKTLSDVRSVRVAPAQGTAQTYTFSRSLDKSGAIKIEWMQPNGKMASLPLSAIVNRMSNPTPTTSDDAQKGKKQNDQKENKGKGNSKK</sequence>
<evidence type="ECO:0000313" key="3">
    <source>
        <dbReference type="EMBL" id="MFC4427093.1"/>
    </source>
</evidence>
<evidence type="ECO:0000313" key="4">
    <source>
        <dbReference type="Proteomes" id="UP001595998"/>
    </source>
</evidence>
<feature type="chain" id="PRO_5046241793" evidence="2">
    <location>
        <begin position="21"/>
        <end position="163"/>
    </location>
</feature>
<dbReference type="RefSeq" id="WP_380040235.1">
    <property type="nucleotide sequence ID" value="NZ_JBHSEH010000016.1"/>
</dbReference>
<accession>A0ABV8XTB7</accession>
<feature type="compositionally biased region" description="Basic and acidic residues" evidence="1">
    <location>
        <begin position="142"/>
        <end position="157"/>
    </location>
</feature>
<keyword evidence="2" id="KW-0732">Signal</keyword>